<dbReference type="CDD" id="cd03809">
    <property type="entry name" value="GT4_MtfB-like"/>
    <property type="match status" value="1"/>
</dbReference>
<dbReference type="Pfam" id="PF00534">
    <property type="entry name" value="Glycos_transf_1"/>
    <property type="match status" value="2"/>
</dbReference>
<evidence type="ECO:0000259" key="2">
    <source>
        <dbReference type="Pfam" id="PF00534"/>
    </source>
</evidence>
<organism evidence="3 4">
    <name type="scientific">Nostoc commune NIES-4072</name>
    <dbReference type="NCBI Taxonomy" id="2005467"/>
    <lineage>
        <taxon>Bacteria</taxon>
        <taxon>Bacillati</taxon>
        <taxon>Cyanobacteriota</taxon>
        <taxon>Cyanophyceae</taxon>
        <taxon>Nostocales</taxon>
        <taxon>Nostocaceae</taxon>
        <taxon>Nostoc</taxon>
    </lineage>
</organism>
<dbReference type="AlphaFoldDB" id="A0A2R5FRY4"/>
<dbReference type="PANTHER" id="PTHR46401:SF2">
    <property type="entry name" value="GLYCOSYLTRANSFERASE WBBK-RELATED"/>
    <property type="match status" value="1"/>
</dbReference>
<dbReference type="GO" id="GO:0016757">
    <property type="term" value="F:glycosyltransferase activity"/>
    <property type="evidence" value="ECO:0007669"/>
    <property type="project" value="InterPro"/>
</dbReference>
<feature type="domain" description="Glycosyl transferase family 1" evidence="2">
    <location>
        <begin position="605"/>
        <end position="778"/>
    </location>
</feature>
<sequence length="865" mass="98860">MKIAIDIQALQTNNSRNRGIGRYTQSVIEAIFRQQNTLSYQLYTNSTLPAPELDKNYFQYNSVDYPYIGSCDINDLLLKTVLMAADVDIIFIPSPMEGFDSTIPDYSDFTKKVFVICYDLIPLIFSDKYLNDPNLRSFYMKRLRNIQNADFIFAISEATRQDVIKYLDISPERILNVSGGVSSFFTPIQAHEHQAWFETFAKKFGIYKKFILYTGGEDWRKNIEGLVTAFSTLPKDLQECYQLVVACKVSEHFSKEINSLASKLEINKSIILTNYVTDEELRALYSTCSLFVFPSFYEGFGLPLLEAISCGAPAIASNSSSLPEILGSDELLFDPYSPSDMARIMQKVLSDENLRKKISDNALLQSAKFSWKYVAKNILDVFQEHQVLKKVSISANQKPQIAFFSPFLPAKSGIADYTQDLLPSLVQHISLDLYHDDSYLPDINISNNLFSHSKFEERLKFQLYEAIIYQIGNSSYHSYIYSHLMRYSGISVLHDYYLGGLINDMEARCPELGVKFDKELEHCYGKDRAVEILTLLKTKNLDVNKNLSEVGIYVNRRIFTRSLGVILHSKWAYNHAIKEFVNDNCHIVHIPQIVPKYIVKDKSARDQRKELGLPDDKLIISTFGFINNTKRPLQILYAFNKYLVTQPNAYLIFVGGTDYLGTINIEDEIRKLSLQNKVKVTGYVNMSDFYHYIEASDICLNLRFPFNGESSASLLRILSVGKPIIVTDIGSFSDFPNDVVLKIPQPRHSDEVEEIFKSLVLLTQNPDYRQSLSENAYKYISKEHSQERCANLYAKFIQEILSSTEAKSKKLADYVGRELAKVAPNISKKVLTNFAIAVENSYKEKQQVVKNINFNDSVISIQENR</sequence>
<feature type="domain" description="Glycosyl transferase family 1" evidence="2">
    <location>
        <begin position="203"/>
        <end position="362"/>
    </location>
</feature>
<name>A0A2R5FRY4_NOSCO</name>
<dbReference type="Gene3D" id="3.40.50.2000">
    <property type="entry name" value="Glycogen Phosphorylase B"/>
    <property type="match status" value="2"/>
</dbReference>
<evidence type="ECO:0000313" key="4">
    <source>
        <dbReference type="Proteomes" id="UP000245124"/>
    </source>
</evidence>
<comment type="caution">
    <text evidence="3">The sequence shown here is derived from an EMBL/GenBank/DDBJ whole genome shotgun (WGS) entry which is preliminary data.</text>
</comment>
<keyword evidence="1 3" id="KW-0808">Transferase</keyword>
<dbReference type="EMBL" id="BDUD01000001">
    <property type="protein sequence ID" value="GBG21526.1"/>
    <property type="molecule type" value="Genomic_DNA"/>
</dbReference>
<dbReference type="SUPFAM" id="SSF53756">
    <property type="entry name" value="UDP-Glycosyltransferase/glycogen phosphorylase"/>
    <property type="match status" value="2"/>
</dbReference>
<reference evidence="3 4" key="1">
    <citation type="submission" date="2017-06" db="EMBL/GenBank/DDBJ databases">
        <title>Genome sequencing of cyanobaciteial culture collection at National Institute for Environmental Studies (NIES).</title>
        <authorList>
            <person name="Hirose Y."/>
            <person name="Shimura Y."/>
            <person name="Fujisawa T."/>
            <person name="Nakamura Y."/>
            <person name="Kawachi M."/>
        </authorList>
    </citation>
    <scope>NUCLEOTIDE SEQUENCE [LARGE SCALE GENOMIC DNA]</scope>
    <source>
        <strain evidence="3 4">NIES-4072</strain>
    </source>
</reference>
<dbReference type="InterPro" id="IPR001296">
    <property type="entry name" value="Glyco_trans_1"/>
</dbReference>
<dbReference type="OrthoDB" id="9797829at2"/>
<proteinExistence type="predicted"/>
<dbReference type="Proteomes" id="UP000245124">
    <property type="component" value="Unassembled WGS sequence"/>
</dbReference>
<evidence type="ECO:0000256" key="1">
    <source>
        <dbReference type="ARBA" id="ARBA00022679"/>
    </source>
</evidence>
<dbReference type="RefSeq" id="WP_109011405.1">
    <property type="nucleotide sequence ID" value="NZ_BDUD01000001.1"/>
</dbReference>
<evidence type="ECO:0000313" key="3">
    <source>
        <dbReference type="EMBL" id="GBG21526.1"/>
    </source>
</evidence>
<accession>A0A2R5FRY4</accession>
<gene>
    <name evidence="3" type="ORF">NIES4072_52120</name>
</gene>
<keyword evidence="4" id="KW-1185">Reference proteome</keyword>
<dbReference type="PANTHER" id="PTHR46401">
    <property type="entry name" value="GLYCOSYLTRANSFERASE WBBK-RELATED"/>
    <property type="match status" value="1"/>
</dbReference>
<protein>
    <submittedName>
        <fullName evidence="3">Putative glycosyltransferase</fullName>
    </submittedName>
</protein>
<dbReference type="GO" id="GO:0009103">
    <property type="term" value="P:lipopolysaccharide biosynthetic process"/>
    <property type="evidence" value="ECO:0007669"/>
    <property type="project" value="TreeGrafter"/>
</dbReference>